<dbReference type="PANTHER" id="PTHR43877">
    <property type="entry name" value="AMINOALKYLPHOSPHONATE N-ACETYLTRANSFERASE-RELATED-RELATED"/>
    <property type="match status" value="1"/>
</dbReference>
<keyword evidence="5" id="KW-1185">Reference proteome</keyword>
<dbReference type="InterPro" id="IPR000182">
    <property type="entry name" value="GNAT_dom"/>
</dbReference>
<reference evidence="4 5" key="1">
    <citation type="submission" date="2020-01" db="EMBL/GenBank/DDBJ databases">
        <title>Frigidibacter albus SP32T (=CGMCC 1.13995T).</title>
        <authorList>
            <person name="Liao X."/>
        </authorList>
    </citation>
    <scope>NUCLEOTIDE SEQUENCE [LARGE SCALE GENOMIC DNA]</scope>
    <source>
        <strain evidence="4 5">SP32</strain>
    </source>
</reference>
<proteinExistence type="predicted"/>
<dbReference type="PANTHER" id="PTHR43877:SF2">
    <property type="entry name" value="AMINOALKYLPHOSPHONATE N-ACETYLTRANSFERASE-RELATED"/>
    <property type="match status" value="1"/>
</dbReference>
<dbReference type="PROSITE" id="PS51186">
    <property type="entry name" value="GNAT"/>
    <property type="match status" value="1"/>
</dbReference>
<dbReference type="Pfam" id="PF00583">
    <property type="entry name" value="Acetyltransf_1"/>
    <property type="match status" value="1"/>
</dbReference>
<keyword evidence="1 4" id="KW-0808">Transferase</keyword>
<dbReference type="AlphaFoldDB" id="A0A6L8VEL2"/>
<name>A0A6L8VEL2_9RHOB</name>
<dbReference type="RefSeq" id="WP_161343464.1">
    <property type="nucleotide sequence ID" value="NZ_BMGW01000002.1"/>
</dbReference>
<dbReference type="EMBL" id="WWNR01000002">
    <property type="protein sequence ID" value="MZQ88146.1"/>
    <property type="molecule type" value="Genomic_DNA"/>
</dbReference>
<evidence type="ECO:0000313" key="5">
    <source>
        <dbReference type="Proteomes" id="UP000477083"/>
    </source>
</evidence>
<evidence type="ECO:0000313" key="4">
    <source>
        <dbReference type="EMBL" id="MZQ88146.1"/>
    </source>
</evidence>
<organism evidence="4 5">
    <name type="scientific">Frigidibacter albus</name>
    <dbReference type="NCBI Taxonomy" id="1465486"/>
    <lineage>
        <taxon>Bacteria</taxon>
        <taxon>Pseudomonadati</taxon>
        <taxon>Pseudomonadota</taxon>
        <taxon>Alphaproteobacteria</taxon>
        <taxon>Rhodobacterales</taxon>
        <taxon>Paracoccaceae</taxon>
        <taxon>Frigidibacter</taxon>
    </lineage>
</organism>
<dbReference type="SUPFAM" id="SSF55729">
    <property type="entry name" value="Acyl-CoA N-acyltransferases (Nat)"/>
    <property type="match status" value="1"/>
</dbReference>
<dbReference type="InterPro" id="IPR016181">
    <property type="entry name" value="Acyl_CoA_acyltransferase"/>
</dbReference>
<evidence type="ECO:0000256" key="2">
    <source>
        <dbReference type="ARBA" id="ARBA00023315"/>
    </source>
</evidence>
<dbReference type="OrthoDB" id="9805924at2"/>
<sequence length="151" mass="16882">MTAFPLEIRPLMPEDEPDWSRLWTAYLAFYSTVLPAEVHASTWARLLGDGVYDPRGMIARQGGQAVGLVQFLLHRSGWKIEHVTYLQDLYVAPGTRGSGVGRALVEAVYAEADRLGAPAVYWLTNEGNTTARQLYDRVGVQSPFLRYNRPA</sequence>
<dbReference type="Proteomes" id="UP000477083">
    <property type="component" value="Unassembled WGS sequence"/>
</dbReference>
<dbReference type="Gene3D" id="3.40.630.30">
    <property type="match status" value="1"/>
</dbReference>
<accession>A0A6L8VEL2</accession>
<gene>
    <name evidence="4" type="ORF">GS660_03415</name>
</gene>
<dbReference type="CDD" id="cd04301">
    <property type="entry name" value="NAT_SF"/>
    <property type="match status" value="1"/>
</dbReference>
<protein>
    <submittedName>
        <fullName evidence="4">GNAT family N-acetyltransferase</fullName>
    </submittedName>
</protein>
<keyword evidence="2" id="KW-0012">Acyltransferase</keyword>
<comment type="caution">
    <text evidence="4">The sequence shown here is derived from an EMBL/GenBank/DDBJ whole genome shotgun (WGS) entry which is preliminary data.</text>
</comment>
<dbReference type="GO" id="GO:0016747">
    <property type="term" value="F:acyltransferase activity, transferring groups other than amino-acyl groups"/>
    <property type="evidence" value="ECO:0007669"/>
    <property type="project" value="InterPro"/>
</dbReference>
<evidence type="ECO:0000259" key="3">
    <source>
        <dbReference type="PROSITE" id="PS51186"/>
    </source>
</evidence>
<feature type="domain" description="N-acetyltransferase" evidence="3">
    <location>
        <begin position="6"/>
        <end position="151"/>
    </location>
</feature>
<evidence type="ECO:0000256" key="1">
    <source>
        <dbReference type="ARBA" id="ARBA00022679"/>
    </source>
</evidence>
<dbReference type="InterPro" id="IPR050832">
    <property type="entry name" value="Bact_Acetyltransf"/>
</dbReference>